<evidence type="ECO:0000256" key="3">
    <source>
        <dbReference type="ARBA" id="ARBA00022679"/>
    </source>
</evidence>
<dbReference type="SUPFAM" id="SSF51161">
    <property type="entry name" value="Trimeric LpxA-like enzymes"/>
    <property type="match status" value="1"/>
</dbReference>
<comment type="caution">
    <text evidence="8">The sequence shown here is derived from an EMBL/GenBank/DDBJ whole genome shotgun (WGS) entry which is preliminary data.</text>
</comment>
<gene>
    <name evidence="8" type="primary">lpxA</name>
    <name evidence="8" type="ORF">MAMC_00370</name>
</gene>
<organism evidence="8 9">
    <name type="scientific">Methylacidimicrobium cyclopophantes</name>
    <dbReference type="NCBI Taxonomy" id="1041766"/>
    <lineage>
        <taxon>Bacteria</taxon>
        <taxon>Pseudomonadati</taxon>
        <taxon>Verrucomicrobiota</taxon>
        <taxon>Methylacidimicrobium</taxon>
    </lineage>
</organism>
<sequence>MIHPTAIISPKAELGREVRVGPGAIIEEDTILGDHCEIRAHAVIAAGTRIGPGNQIGYGAVIGAEPQDLSWKGAPSRVVIGERNVIREHVSVHRGARPESETRIGDGNYLMVGCHVAHNCVVGNRAILVNHVLLGGYVQVGDRAFLGGGSVFHQHVRIGELVMVRGGIRIGMDIPPFFMAVDENEVAGVNRVGLRRAGFSEETRRRLEAAYRILYESGRNVSQALEEMEKRWPTEEVLRLTAFIRASRRGICTPKREQRRHRRRQGTAEAEAQRGEPEA</sequence>
<reference evidence="8" key="1">
    <citation type="submission" date="2019-09" db="EMBL/GenBank/DDBJ databases">
        <authorList>
            <person name="Cremers G."/>
        </authorList>
    </citation>
    <scope>NUCLEOTIDE SEQUENCE [LARGE SCALE GENOMIC DNA]</scope>
    <source>
        <strain evidence="8">3B</strain>
    </source>
</reference>
<keyword evidence="5 8" id="KW-0012">Acyltransferase</keyword>
<name>A0A5E6M7W9_9BACT</name>
<dbReference type="Gene3D" id="2.160.10.10">
    <property type="entry name" value="Hexapeptide repeat proteins"/>
    <property type="match status" value="1"/>
</dbReference>
<dbReference type="InterPro" id="IPR037157">
    <property type="entry name" value="Acetyltransf_C_sf"/>
</dbReference>
<dbReference type="Pfam" id="PF13720">
    <property type="entry name" value="Acetyltransf_11"/>
    <property type="match status" value="1"/>
</dbReference>
<dbReference type="OrthoDB" id="9807278at2"/>
<keyword evidence="4" id="KW-0443">Lipid metabolism</keyword>
<accession>A0A5E6M7W9</accession>
<dbReference type="RefSeq" id="WP_142524480.1">
    <property type="nucleotide sequence ID" value="NZ_CABFUZ020000080.1"/>
</dbReference>
<evidence type="ECO:0000259" key="7">
    <source>
        <dbReference type="Pfam" id="PF13720"/>
    </source>
</evidence>
<dbReference type="CDD" id="cd03351">
    <property type="entry name" value="LbH_UDP-GlcNAc_AT"/>
    <property type="match status" value="1"/>
</dbReference>
<dbReference type="GO" id="GO:0008780">
    <property type="term" value="F:acyl-[acyl-carrier-protein]-UDP-N-acetylglucosamine O-acyltransferase activity"/>
    <property type="evidence" value="ECO:0007669"/>
    <property type="project" value="UniProtKB-EC"/>
</dbReference>
<keyword evidence="1" id="KW-0444">Lipid biosynthesis</keyword>
<dbReference type="InterPro" id="IPR001451">
    <property type="entry name" value="Hexapep"/>
</dbReference>
<evidence type="ECO:0000313" key="9">
    <source>
        <dbReference type="Proteomes" id="UP000381693"/>
    </source>
</evidence>
<keyword evidence="3 8" id="KW-0808">Transferase</keyword>
<dbReference type="Proteomes" id="UP000381693">
    <property type="component" value="Unassembled WGS sequence"/>
</dbReference>
<dbReference type="PANTHER" id="PTHR43480:SF1">
    <property type="entry name" value="ACYL-[ACYL-CARRIER-PROTEIN]--UDP-N-ACETYLGLUCOSAMINE O-ACYLTRANSFERASE, MITOCHONDRIAL-RELATED"/>
    <property type="match status" value="1"/>
</dbReference>
<feature type="region of interest" description="Disordered" evidence="6">
    <location>
        <begin position="254"/>
        <end position="279"/>
    </location>
</feature>
<dbReference type="GO" id="GO:0016020">
    <property type="term" value="C:membrane"/>
    <property type="evidence" value="ECO:0007669"/>
    <property type="project" value="GOC"/>
</dbReference>
<dbReference type="InterPro" id="IPR011004">
    <property type="entry name" value="Trimer_LpxA-like_sf"/>
</dbReference>
<evidence type="ECO:0000313" key="8">
    <source>
        <dbReference type="EMBL" id="VVM05032.1"/>
    </source>
</evidence>
<dbReference type="NCBIfam" id="NF003657">
    <property type="entry name" value="PRK05289.1"/>
    <property type="match status" value="1"/>
</dbReference>
<evidence type="ECO:0000256" key="4">
    <source>
        <dbReference type="ARBA" id="ARBA00023098"/>
    </source>
</evidence>
<feature type="domain" description="UDP N-acetylglucosamine O-acyltransferase C-terminal" evidence="7">
    <location>
        <begin position="173"/>
        <end position="252"/>
    </location>
</feature>
<dbReference type="InterPro" id="IPR010137">
    <property type="entry name" value="Lipid_A_LpxA"/>
</dbReference>
<dbReference type="AlphaFoldDB" id="A0A5E6M7W9"/>
<dbReference type="GO" id="GO:0009245">
    <property type="term" value="P:lipid A biosynthetic process"/>
    <property type="evidence" value="ECO:0007669"/>
    <property type="project" value="UniProtKB-KW"/>
</dbReference>
<evidence type="ECO:0000256" key="6">
    <source>
        <dbReference type="SAM" id="MobiDB-lite"/>
    </source>
</evidence>
<evidence type="ECO:0000256" key="2">
    <source>
        <dbReference type="ARBA" id="ARBA00022556"/>
    </source>
</evidence>
<dbReference type="InterPro" id="IPR029098">
    <property type="entry name" value="Acetyltransf_C"/>
</dbReference>
<dbReference type="EC" id="2.3.1.129" evidence="8"/>
<dbReference type="PANTHER" id="PTHR43480">
    <property type="entry name" value="ACYL-[ACYL-CARRIER-PROTEIN]--UDP-N-ACETYLGLUCOSAMINE O-ACYLTRANSFERASE"/>
    <property type="match status" value="1"/>
</dbReference>
<dbReference type="Pfam" id="PF00132">
    <property type="entry name" value="Hexapep"/>
    <property type="match status" value="2"/>
</dbReference>
<dbReference type="EMBL" id="CABFUZ020000080">
    <property type="protein sequence ID" value="VVM05032.1"/>
    <property type="molecule type" value="Genomic_DNA"/>
</dbReference>
<keyword evidence="2" id="KW-0441">Lipid A biosynthesis</keyword>
<evidence type="ECO:0000256" key="1">
    <source>
        <dbReference type="ARBA" id="ARBA00022516"/>
    </source>
</evidence>
<keyword evidence="9" id="KW-1185">Reference proteome</keyword>
<protein>
    <submittedName>
        <fullName evidence="8">UDP-N-acetylglucosamine acyltransferase</fullName>
        <ecNumber evidence="8">2.3.1.129</ecNumber>
    </submittedName>
</protein>
<evidence type="ECO:0000256" key="5">
    <source>
        <dbReference type="ARBA" id="ARBA00023315"/>
    </source>
</evidence>
<dbReference type="NCBIfam" id="TIGR01852">
    <property type="entry name" value="lipid_A_lpxA"/>
    <property type="match status" value="1"/>
</dbReference>
<dbReference type="PIRSF" id="PIRSF000456">
    <property type="entry name" value="UDP-GlcNAc_acltr"/>
    <property type="match status" value="1"/>
</dbReference>
<proteinExistence type="predicted"/>
<dbReference type="Gene3D" id="1.20.1180.10">
    <property type="entry name" value="Udp N-acetylglucosamine O-acyltransferase, C-terminal domain"/>
    <property type="match status" value="1"/>
</dbReference>